<dbReference type="InterPro" id="IPR036390">
    <property type="entry name" value="WH_DNA-bd_sf"/>
</dbReference>
<dbReference type="InterPro" id="IPR000524">
    <property type="entry name" value="Tscrpt_reg_HTH_GntR"/>
</dbReference>
<comment type="caution">
    <text evidence="6">The sequence shown here is derived from an EMBL/GenBank/DDBJ whole genome shotgun (WGS) entry which is preliminary data.</text>
</comment>
<evidence type="ECO:0000256" key="2">
    <source>
        <dbReference type="ARBA" id="ARBA00023125"/>
    </source>
</evidence>
<protein>
    <submittedName>
        <fullName evidence="6">GntR family transcriptional regulator</fullName>
    </submittedName>
</protein>
<keyword evidence="7" id="KW-1185">Reference proteome</keyword>
<sequence length="153" mass="16699">MPQQASPRGTFLKVAEAVKAQIDADPAMTELPTLAELMTAHNVSRGVALRAFGVLAEEGRAERVRGSRWRVVREGEQRDRRPLAERIADVFHTDKLKVGDEFPSTSALADRFGASRPTVAKALDKLGADGLLSESRQGKQRTVTALPGREEHS</sequence>
<evidence type="ECO:0000256" key="1">
    <source>
        <dbReference type="ARBA" id="ARBA00023015"/>
    </source>
</evidence>
<dbReference type="PRINTS" id="PR00035">
    <property type="entry name" value="HTHGNTR"/>
</dbReference>
<evidence type="ECO:0000313" key="7">
    <source>
        <dbReference type="Proteomes" id="UP001596200"/>
    </source>
</evidence>
<keyword evidence="1" id="KW-0805">Transcription regulation</keyword>
<dbReference type="InterPro" id="IPR036388">
    <property type="entry name" value="WH-like_DNA-bd_sf"/>
</dbReference>
<evidence type="ECO:0000313" key="6">
    <source>
        <dbReference type="EMBL" id="MFC5916144.1"/>
    </source>
</evidence>
<feature type="domain" description="HTH gntR-type" evidence="5">
    <location>
        <begin position="77"/>
        <end position="146"/>
    </location>
</feature>
<dbReference type="SMART" id="SM00345">
    <property type="entry name" value="HTH_GNTR"/>
    <property type="match status" value="2"/>
</dbReference>
<dbReference type="EMBL" id="JBHSPU010000020">
    <property type="protein sequence ID" value="MFC5916144.1"/>
    <property type="molecule type" value="Genomic_DNA"/>
</dbReference>
<dbReference type="Pfam" id="PF00392">
    <property type="entry name" value="GntR"/>
    <property type="match status" value="1"/>
</dbReference>
<dbReference type="PANTHER" id="PTHR44846">
    <property type="entry name" value="MANNOSYL-D-GLYCERATE TRANSPORT/METABOLISM SYSTEM REPRESSOR MNGR-RELATED"/>
    <property type="match status" value="1"/>
</dbReference>
<accession>A0ABW1GRI9</accession>
<dbReference type="Proteomes" id="UP001596200">
    <property type="component" value="Unassembled WGS sequence"/>
</dbReference>
<evidence type="ECO:0000256" key="4">
    <source>
        <dbReference type="SAM" id="MobiDB-lite"/>
    </source>
</evidence>
<dbReference type="RefSeq" id="WP_344507236.1">
    <property type="nucleotide sequence ID" value="NZ_BAAATU010000001.1"/>
</dbReference>
<dbReference type="Gene3D" id="1.10.10.10">
    <property type="entry name" value="Winged helix-like DNA-binding domain superfamily/Winged helix DNA-binding domain"/>
    <property type="match status" value="2"/>
</dbReference>
<organism evidence="6 7">
    <name type="scientific">Streptomyces pulveraceus</name>
    <dbReference type="NCBI Taxonomy" id="68258"/>
    <lineage>
        <taxon>Bacteria</taxon>
        <taxon>Bacillati</taxon>
        <taxon>Actinomycetota</taxon>
        <taxon>Actinomycetes</taxon>
        <taxon>Kitasatosporales</taxon>
        <taxon>Streptomycetaceae</taxon>
        <taxon>Streptomyces</taxon>
    </lineage>
</organism>
<evidence type="ECO:0000259" key="5">
    <source>
        <dbReference type="PROSITE" id="PS50949"/>
    </source>
</evidence>
<dbReference type="PROSITE" id="PS50949">
    <property type="entry name" value="HTH_GNTR"/>
    <property type="match status" value="1"/>
</dbReference>
<keyword evidence="3" id="KW-0804">Transcription</keyword>
<dbReference type="InterPro" id="IPR050679">
    <property type="entry name" value="Bact_HTH_transcr_reg"/>
</dbReference>
<reference evidence="7" key="1">
    <citation type="journal article" date="2019" name="Int. J. Syst. Evol. Microbiol.">
        <title>The Global Catalogue of Microorganisms (GCM) 10K type strain sequencing project: providing services to taxonomists for standard genome sequencing and annotation.</title>
        <authorList>
            <consortium name="The Broad Institute Genomics Platform"/>
            <consortium name="The Broad Institute Genome Sequencing Center for Infectious Disease"/>
            <person name="Wu L."/>
            <person name="Ma J."/>
        </authorList>
    </citation>
    <scope>NUCLEOTIDE SEQUENCE [LARGE SCALE GENOMIC DNA]</scope>
    <source>
        <strain evidence="7">JCM 4147</strain>
    </source>
</reference>
<keyword evidence="2" id="KW-0238">DNA-binding</keyword>
<name>A0ABW1GRI9_9ACTN</name>
<dbReference type="SUPFAM" id="SSF46785">
    <property type="entry name" value="Winged helix' DNA-binding domain"/>
    <property type="match status" value="2"/>
</dbReference>
<dbReference type="PANTHER" id="PTHR44846:SF1">
    <property type="entry name" value="MANNOSYL-D-GLYCERATE TRANSPORT_METABOLISM SYSTEM REPRESSOR MNGR-RELATED"/>
    <property type="match status" value="1"/>
</dbReference>
<feature type="region of interest" description="Disordered" evidence="4">
    <location>
        <begin position="131"/>
        <end position="153"/>
    </location>
</feature>
<gene>
    <name evidence="6" type="ORF">ACFP1B_22365</name>
</gene>
<proteinExistence type="predicted"/>
<evidence type="ECO:0000256" key="3">
    <source>
        <dbReference type="ARBA" id="ARBA00023163"/>
    </source>
</evidence>